<dbReference type="CDD" id="cd00009">
    <property type="entry name" value="AAA"/>
    <property type="match status" value="1"/>
</dbReference>
<keyword evidence="2" id="KW-0067">ATP-binding</keyword>
<dbReference type="InterPro" id="IPR024096">
    <property type="entry name" value="NO_sig/Golgi_transp_ligand-bd"/>
</dbReference>
<sequence>MSTIQYPESADLRSLLRFAPEDGHIWLGEHRMLLLHAGAMSELRKELITSVGQQQARRILTRMGFASGMRDAELARKARGTSEPSDAFVVGPQLHMLEGCAKVLPIRLEFSYADRAFDGEFLWENAWEAEAHVQAFGEVEHPVCWMMIGYASGYTSAFMGRFILFKEVECAATGCEHCRIIGKPAEDWPDADELTPYYEADSIVGRLLELRDEIEAMRTTIACPHRTANLIGNSSAFLHAYDLISRAASTNVSVLLLGETGVGKERFARTLHELSARKEQPFIAVNCAALPGELIESELFGVERGAFTGAHTSRAGKFERAHGGTLFLDEVGELPLAAQAKLLRVLQEGEIERLGDERTRKVNVRLVAATNVDLQKAVSDGLFRRDLFYRLNVYPVTIPPLRNRTGDIPALVDAMIRRFATLHGKRVAGVSDKAMHALKLHSWPGNVRELENVLERGVILVPPNRPIEIEHLFIGSVSEPSQQHLLGEGGELECAQRAGRDLALAVLDSGRSLDEFEQDLLRSAVERADGNLAAAARLLGMTRPQLHYRLKKQAD</sequence>
<dbReference type="Pfam" id="PF25601">
    <property type="entry name" value="AAA_lid_14"/>
    <property type="match status" value="1"/>
</dbReference>
<dbReference type="eggNOG" id="COG1719">
    <property type="taxonomic scope" value="Bacteria"/>
</dbReference>
<gene>
    <name evidence="7" type="ORF">M622_14675</name>
</gene>
<dbReference type="GO" id="GO:0043565">
    <property type="term" value="F:sequence-specific DNA binding"/>
    <property type="evidence" value="ECO:0007669"/>
    <property type="project" value="InterPro"/>
</dbReference>
<dbReference type="InterPro" id="IPR002197">
    <property type="entry name" value="HTH_Fis"/>
</dbReference>
<dbReference type="InterPro" id="IPR003593">
    <property type="entry name" value="AAA+_ATPase"/>
</dbReference>
<evidence type="ECO:0000256" key="4">
    <source>
        <dbReference type="ARBA" id="ARBA00023125"/>
    </source>
</evidence>
<evidence type="ECO:0000313" key="7">
    <source>
        <dbReference type="EMBL" id="EPZ15746.1"/>
    </source>
</evidence>
<dbReference type="Pfam" id="PF02954">
    <property type="entry name" value="HTH_8"/>
    <property type="match status" value="1"/>
</dbReference>
<protein>
    <submittedName>
        <fullName evidence="7">Fis family transcriptional regulator</fullName>
    </submittedName>
</protein>
<keyword evidence="8" id="KW-1185">Reference proteome</keyword>
<dbReference type="SUPFAM" id="SSF52540">
    <property type="entry name" value="P-loop containing nucleoside triphosphate hydrolases"/>
    <property type="match status" value="1"/>
</dbReference>
<dbReference type="Pfam" id="PF00158">
    <property type="entry name" value="Sigma54_activat"/>
    <property type="match status" value="1"/>
</dbReference>
<dbReference type="InterPro" id="IPR002078">
    <property type="entry name" value="Sigma_54_int"/>
</dbReference>
<dbReference type="Gene3D" id="3.40.50.300">
    <property type="entry name" value="P-loop containing nucleotide triphosphate hydrolases"/>
    <property type="match status" value="1"/>
</dbReference>
<dbReference type="Proteomes" id="UP000015455">
    <property type="component" value="Unassembled WGS sequence"/>
</dbReference>
<evidence type="ECO:0000256" key="2">
    <source>
        <dbReference type="ARBA" id="ARBA00022840"/>
    </source>
</evidence>
<dbReference type="InterPro" id="IPR025662">
    <property type="entry name" value="Sigma_54_int_dom_ATP-bd_1"/>
</dbReference>
<reference evidence="7 8" key="1">
    <citation type="submission" date="2013-06" db="EMBL/GenBank/DDBJ databases">
        <title>Draft genome sequence of Thauera terpenica.</title>
        <authorList>
            <person name="Liu B."/>
            <person name="Frostegard A.H."/>
            <person name="Shapleigh J.P."/>
        </authorList>
    </citation>
    <scope>NUCLEOTIDE SEQUENCE [LARGE SCALE GENOMIC DNA]</scope>
    <source>
        <strain evidence="7 8">58Eu</strain>
    </source>
</reference>
<evidence type="ECO:0000256" key="1">
    <source>
        <dbReference type="ARBA" id="ARBA00022741"/>
    </source>
</evidence>
<keyword evidence="1" id="KW-0547">Nucleotide-binding</keyword>
<evidence type="ECO:0000259" key="6">
    <source>
        <dbReference type="PROSITE" id="PS50045"/>
    </source>
</evidence>
<dbReference type="PROSITE" id="PS00676">
    <property type="entry name" value="SIGMA54_INTERACT_2"/>
    <property type="match status" value="1"/>
</dbReference>
<dbReference type="SUPFAM" id="SSF46689">
    <property type="entry name" value="Homeodomain-like"/>
    <property type="match status" value="1"/>
</dbReference>
<evidence type="ECO:0000256" key="5">
    <source>
        <dbReference type="ARBA" id="ARBA00023163"/>
    </source>
</evidence>
<dbReference type="SMART" id="SM00382">
    <property type="entry name" value="AAA"/>
    <property type="match status" value="1"/>
</dbReference>
<dbReference type="PROSITE" id="PS50045">
    <property type="entry name" value="SIGMA54_INTERACT_4"/>
    <property type="match status" value="1"/>
</dbReference>
<dbReference type="Gene3D" id="1.10.8.60">
    <property type="match status" value="1"/>
</dbReference>
<organism evidence="7 8">
    <name type="scientific">Thauera terpenica 58Eu</name>
    <dbReference type="NCBI Taxonomy" id="1348657"/>
    <lineage>
        <taxon>Bacteria</taxon>
        <taxon>Pseudomonadati</taxon>
        <taxon>Pseudomonadota</taxon>
        <taxon>Betaproteobacteria</taxon>
        <taxon>Rhodocyclales</taxon>
        <taxon>Zoogloeaceae</taxon>
        <taxon>Thauera</taxon>
    </lineage>
</organism>
<dbReference type="InterPro" id="IPR025943">
    <property type="entry name" value="Sigma_54_int_dom_ATP-bd_2"/>
</dbReference>
<keyword evidence="5" id="KW-0804">Transcription</keyword>
<dbReference type="Gene3D" id="3.30.1380.20">
    <property type="entry name" value="Trafficking protein particle complex subunit 3"/>
    <property type="match status" value="1"/>
</dbReference>
<dbReference type="PROSITE" id="PS00688">
    <property type="entry name" value="SIGMA54_INTERACT_3"/>
    <property type="match status" value="1"/>
</dbReference>
<keyword evidence="4" id="KW-0238">DNA-binding</keyword>
<dbReference type="SUPFAM" id="SSF111126">
    <property type="entry name" value="Ligand-binding domain in the NO signalling and Golgi transport"/>
    <property type="match status" value="1"/>
</dbReference>
<dbReference type="OrthoDB" id="9761705at2"/>
<dbReference type="InterPro" id="IPR009057">
    <property type="entry name" value="Homeodomain-like_sf"/>
</dbReference>
<dbReference type="GO" id="GO:0005524">
    <property type="term" value="F:ATP binding"/>
    <property type="evidence" value="ECO:0007669"/>
    <property type="project" value="UniProtKB-KW"/>
</dbReference>
<dbReference type="PROSITE" id="PS00675">
    <property type="entry name" value="SIGMA54_INTERACT_1"/>
    <property type="match status" value="1"/>
</dbReference>
<feature type="domain" description="Sigma-54 factor interaction" evidence="6">
    <location>
        <begin position="230"/>
        <end position="459"/>
    </location>
</feature>
<dbReference type="RefSeq" id="WP_021249234.1">
    <property type="nucleotide sequence ID" value="NZ_ATJV01000051.1"/>
</dbReference>
<evidence type="ECO:0000313" key="8">
    <source>
        <dbReference type="Proteomes" id="UP000015455"/>
    </source>
</evidence>
<dbReference type="Pfam" id="PF06505">
    <property type="entry name" value="XylR_N"/>
    <property type="match status" value="1"/>
</dbReference>
<evidence type="ECO:0000256" key="3">
    <source>
        <dbReference type="ARBA" id="ARBA00023015"/>
    </source>
</evidence>
<dbReference type="InterPro" id="IPR058031">
    <property type="entry name" value="AAA_lid_NorR"/>
</dbReference>
<dbReference type="SMART" id="SM00989">
    <property type="entry name" value="V4R"/>
    <property type="match status" value="1"/>
</dbReference>
<dbReference type="PRINTS" id="PR01590">
    <property type="entry name" value="HTHFIS"/>
</dbReference>
<dbReference type="AlphaFoldDB" id="S9ZMB0"/>
<dbReference type="InterPro" id="IPR027417">
    <property type="entry name" value="P-loop_NTPase"/>
</dbReference>
<name>S9ZMB0_9RHOO</name>
<dbReference type="Gene3D" id="1.10.10.60">
    <property type="entry name" value="Homeodomain-like"/>
    <property type="match status" value="1"/>
</dbReference>
<proteinExistence type="predicted"/>
<keyword evidence="3" id="KW-0805">Transcription regulation</keyword>
<comment type="caution">
    <text evidence="7">The sequence shown here is derived from an EMBL/GenBank/DDBJ whole genome shotgun (WGS) entry which is preliminary data.</text>
</comment>
<dbReference type="PANTHER" id="PTHR32071">
    <property type="entry name" value="TRANSCRIPTIONAL REGULATORY PROTEIN"/>
    <property type="match status" value="1"/>
</dbReference>
<dbReference type="InterPro" id="IPR010523">
    <property type="entry name" value="XylR_N"/>
</dbReference>
<dbReference type="GO" id="GO:0006355">
    <property type="term" value="P:regulation of DNA-templated transcription"/>
    <property type="evidence" value="ECO:0007669"/>
    <property type="project" value="InterPro"/>
</dbReference>
<dbReference type="eggNOG" id="COG3829">
    <property type="taxonomic scope" value="Bacteria"/>
</dbReference>
<dbReference type="EMBL" id="ATJV01000051">
    <property type="protein sequence ID" value="EPZ15746.1"/>
    <property type="molecule type" value="Genomic_DNA"/>
</dbReference>
<accession>S9ZMB0</accession>
<dbReference type="InterPro" id="IPR025944">
    <property type="entry name" value="Sigma_54_int_dom_CS"/>
</dbReference>
<dbReference type="STRING" id="1348657.M622_14675"/>
<dbReference type="InterPro" id="IPR004096">
    <property type="entry name" value="V4R"/>
</dbReference>
<dbReference type="FunFam" id="3.40.50.300:FF:000006">
    <property type="entry name" value="DNA-binding transcriptional regulator NtrC"/>
    <property type="match status" value="1"/>
</dbReference>
<dbReference type="Pfam" id="PF02830">
    <property type="entry name" value="V4R"/>
    <property type="match status" value="1"/>
</dbReference>
<dbReference type="PATRIC" id="fig|1348657.5.peg.1812"/>